<proteinExistence type="inferred from homology"/>
<organism evidence="5">
    <name type="scientific">hydrothermal vent metagenome</name>
    <dbReference type="NCBI Taxonomy" id="652676"/>
    <lineage>
        <taxon>unclassified sequences</taxon>
        <taxon>metagenomes</taxon>
        <taxon>ecological metagenomes</taxon>
    </lineage>
</organism>
<dbReference type="InterPro" id="IPR002139">
    <property type="entry name" value="Ribo/fructo_kinase"/>
</dbReference>
<evidence type="ECO:0000256" key="2">
    <source>
        <dbReference type="ARBA" id="ARBA00022679"/>
    </source>
</evidence>
<keyword evidence="2" id="KW-0808">Transferase</keyword>
<dbReference type="AlphaFoldDB" id="A0A3B0STL2"/>
<keyword evidence="3" id="KW-0418">Kinase</keyword>
<dbReference type="Gene3D" id="3.40.1190.20">
    <property type="match status" value="1"/>
</dbReference>
<protein>
    <recommendedName>
        <fullName evidence="4">Carbohydrate kinase PfkB domain-containing protein</fullName>
    </recommendedName>
</protein>
<comment type="similarity">
    <text evidence="1">Belongs to the carbohydrate kinase PfkB family.</text>
</comment>
<gene>
    <name evidence="5" type="ORF">MNBD_ALPHA01-1401</name>
</gene>
<dbReference type="Pfam" id="PF00294">
    <property type="entry name" value="PfkB"/>
    <property type="match status" value="2"/>
</dbReference>
<sequence>MKKLKQPHQSALSIGTVMIDIITVIADNDIELMTLHNMTTSFLMLEQGRKVESQSIDTYVGGGGANTAVGMSRLGMKMNILALIGEDLNGKKILNRLSEQNISLDHLKTVDTSGSGVAVHISSHDRNAAIFTHRGANCDLKEDHVRQLDFSTYSLVYITNLSNQSADHFPLIVTCASAAGCFIASNPGIRQLTRLCDDFLRSLTAITLLSINKVECEALVPRLVSGKEKPHEANITASDPLPPLLEDGFKFGGFSLGLVACMKILAAHGPDYVVITDGSRGAYLLHGRTLYYCPPQKVVMRGSAGAGDGFSSTLACLISAGNAPDLALYAASVNAVSVISYVDTQEGLLTYEALEKEMGPIDVASAIIQWEID</sequence>
<dbReference type="InterPro" id="IPR011611">
    <property type="entry name" value="PfkB_dom"/>
</dbReference>
<dbReference type="EMBL" id="UOEJ01000215">
    <property type="protein sequence ID" value="VAW05642.1"/>
    <property type="molecule type" value="Genomic_DNA"/>
</dbReference>
<evidence type="ECO:0000313" key="5">
    <source>
        <dbReference type="EMBL" id="VAW05642.1"/>
    </source>
</evidence>
<name>A0A3B0STL2_9ZZZZ</name>
<evidence type="ECO:0000259" key="4">
    <source>
        <dbReference type="Pfam" id="PF00294"/>
    </source>
</evidence>
<feature type="domain" description="Carbohydrate kinase PfkB" evidence="4">
    <location>
        <begin position="41"/>
        <end position="222"/>
    </location>
</feature>
<dbReference type="PANTHER" id="PTHR10584:SF166">
    <property type="entry name" value="RIBOKINASE"/>
    <property type="match status" value="1"/>
</dbReference>
<dbReference type="PROSITE" id="PS00583">
    <property type="entry name" value="PFKB_KINASES_1"/>
    <property type="match status" value="1"/>
</dbReference>
<dbReference type="PANTHER" id="PTHR10584">
    <property type="entry name" value="SUGAR KINASE"/>
    <property type="match status" value="1"/>
</dbReference>
<dbReference type="GO" id="GO:0016301">
    <property type="term" value="F:kinase activity"/>
    <property type="evidence" value="ECO:0007669"/>
    <property type="project" value="UniProtKB-KW"/>
</dbReference>
<accession>A0A3B0STL2</accession>
<dbReference type="GO" id="GO:0006796">
    <property type="term" value="P:phosphate-containing compound metabolic process"/>
    <property type="evidence" value="ECO:0007669"/>
    <property type="project" value="UniProtKB-ARBA"/>
</dbReference>
<reference evidence="5" key="1">
    <citation type="submission" date="2018-06" db="EMBL/GenBank/DDBJ databases">
        <authorList>
            <person name="Zhirakovskaya E."/>
        </authorList>
    </citation>
    <scope>NUCLEOTIDE SEQUENCE</scope>
</reference>
<dbReference type="PRINTS" id="PR00990">
    <property type="entry name" value="RIBOKINASE"/>
</dbReference>
<dbReference type="InterPro" id="IPR029056">
    <property type="entry name" value="Ribokinase-like"/>
</dbReference>
<dbReference type="InterPro" id="IPR002173">
    <property type="entry name" value="Carboh/pur_kinase_PfkB_CS"/>
</dbReference>
<evidence type="ECO:0000256" key="1">
    <source>
        <dbReference type="ARBA" id="ARBA00010688"/>
    </source>
</evidence>
<feature type="domain" description="Carbohydrate kinase PfkB" evidence="4">
    <location>
        <begin position="259"/>
        <end position="347"/>
    </location>
</feature>
<evidence type="ECO:0000256" key="3">
    <source>
        <dbReference type="ARBA" id="ARBA00022777"/>
    </source>
</evidence>
<dbReference type="SUPFAM" id="SSF53613">
    <property type="entry name" value="Ribokinase-like"/>
    <property type="match status" value="1"/>
</dbReference>